<dbReference type="EMBL" id="CAFBLV010000147">
    <property type="protein sequence ID" value="CAB4873945.1"/>
    <property type="molecule type" value="Genomic_DNA"/>
</dbReference>
<reference evidence="1" key="1">
    <citation type="submission" date="2020-05" db="EMBL/GenBank/DDBJ databases">
        <authorList>
            <person name="Chiriac C."/>
            <person name="Salcher M."/>
            <person name="Ghai R."/>
            <person name="Kavagutti S V."/>
        </authorList>
    </citation>
    <scope>NUCLEOTIDE SEQUENCE</scope>
</reference>
<evidence type="ECO:0000313" key="1">
    <source>
        <dbReference type="EMBL" id="CAB4873945.1"/>
    </source>
</evidence>
<organism evidence="1">
    <name type="scientific">freshwater metagenome</name>
    <dbReference type="NCBI Taxonomy" id="449393"/>
    <lineage>
        <taxon>unclassified sequences</taxon>
        <taxon>metagenomes</taxon>
        <taxon>ecological metagenomes</taxon>
    </lineage>
</organism>
<protein>
    <submittedName>
        <fullName evidence="1">Unannotated protein</fullName>
    </submittedName>
</protein>
<accession>A0A6J7DY36</accession>
<name>A0A6J7DY36_9ZZZZ</name>
<gene>
    <name evidence="1" type="ORF">UFOPK3425_00794</name>
</gene>
<proteinExistence type="predicted"/>
<sequence length="102" mass="11098">MTNSHVVGNGLHDHVTRSHGGVLGNPKHSGCLIVERCQLIGPVSDVNPLRVGEVLLARHVQGIRIVQTPTADSGPGKYHHILKYMYALQPGKAQLWGPQEPR</sequence>
<dbReference type="AlphaFoldDB" id="A0A6J7DY36"/>